<dbReference type="PROSITE" id="PS00086">
    <property type="entry name" value="CYTOCHROME_P450"/>
    <property type="match status" value="1"/>
</dbReference>
<dbReference type="OrthoDB" id="1470350at2759"/>
<evidence type="ECO:0000313" key="7">
    <source>
        <dbReference type="EMBL" id="CAG8569473.1"/>
    </source>
</evidence>
<dbReference type="PRINTS" id="PR00465">
    <property type="entry name" value="EP450IV"/>
</dbReference>
<comment type="caution">
    <text evidence="7">The sequence shown here is derived from an EMBL/GenBank/DDBJ whole genome shotgun (WGS) entry which is preliminary data.</text>
</comment>
<evidence type="ECO:0000256" key="5">
    <source>
        <dbReference type="PIRSR" id="PIRSR602403-1"/>
    </source>
</evidence>
<dbReference type="PANTHER" id="PTHR24305">
    <property type="entry name" value="CYTOCHROME P450"/>
    <property type="match status" value="1"/>
</dbReference>
<comment type="similarity">
    <text evidence="2 6">Belongs to the cytochrome P450 family.</text>
</comment>
<dbReference type="Pfam" id="PF00067">
    <property type="entry name" value="p450"/>
    <property type="match status" value="2"/>
</dbReference>
<dbReference type="AlphaFoldDB" id="A0A9N9BKE5"/>
<comment type="cofactor">
    <cofactor evidence="1 5">
        <name>heme</name>
        <dbReference type="ChEBI" id="CHEBI:30413"/>
    </cofactor>
</comment>
<sequence length="351" mass="40560">MNKGIVFNLNFEEWRQIRKNLDQTLMSYRFQKENIVMIQKLFGEMTEYWRDLGENAPVDLSIWINRLFSDYIFLTATGMSCHFLTQEFNNQCSGAQKLSVQQEAIEFSTSITKQSQTHREAIQFFILAPEFVWRFALRGITNKYLENRVKFYQQLDSIIEKRLEQIANGNILKYDALDLMIQTEIDHQNTLGTESKLPNRSINVANIREALVTVINGSIETVPMRITSFTAMNNRSNTHADKIGNLVWKSGTQFIINSAAICHDPKLWHDPEKFNPERFLLNPSAKDTFFVFGLGPRTCPGKHIAIANIKVLVALLYRKYSLELLDKDLPIKQKFVLINNCKGAKVILQKI</sequence>
<evidence type="ECO:0000256" key="1">
    <source>
        <dbReference type="ARBA" id="ARBA00001971"/>
    </source>
</evidence>
<organism evidence="7 8">
    <name type="scientific">Ambispora gerdemannii</name>
    <dbReference type="NCBI Taxonomy" id="144530"/>
    <lineage>
        <taxon>Eukaryota</taxon>
        <taxon>Fungi</taxon>
        <taxon>Fungi incertae sedis</taxon>
        <taxon>Mucoromycota</taxon>
        <taxon>Glomeromycotina</taxon>
        <taxon>Glomeromycetes</taxon>
        <taxon>Archaeosporales</taxon>
        <taxon>Ambisporaceae</taxon>
        <taxon>Ambispora</taxon>
    </lineage>
</organism>
<proteinExistence type="inferred from homology"/>
<keyword evidence="6" id="KW-0560">Oxidoreductase</keyword>
<protein>
    <submittedName>
        <fullName evidence="7">3088_t:CDS:1</fullName>
    </submittedName>
</protein>
<evidence type="ECO:0000256" key="2">
    <source>
        <dbReference type="ARBA" id="ARBA00010617"/>
    </source>
</evidence>
<dbReference type="GO" id="GO:0005506">
    <property type="term" value="F:iron ion binding"/>
    <property type="evidence" value="ECO:0007669"/>
    <property type="project" value="InterPro"/>
</dbReference>
<evidence type="ECO:0000313" key="8">
    <source>
        <dbReference type="Proteomes" id="UP000789831"/>
    </source>
</evidence>
<keyword evidence="4 5" id="KW-0408">Iron</keyword>
<dbReference type="Proteomes" id="UP000789831">
    <property type="component" value="Unassembled WGS sequence"/>
</dbReference>
<dbReference type="GO" id="GO:0004497">
    <property type="term" value="F:monooxygenase activity"/>
    <property type="evidence" value="ECO:0007669"/>
    <property type="project" value="UniProtKB-KW"/>
</dbReference>
<dbReference type="InterPro" id="IPR001128">
    <property type="entry name" value="Cyt_P450"/>
</dbReference>
<dbReference type="InterPro" id="IPR050121">
    <property type="entry name" value="Cytochrome_P450_monoxygenase"/>
</dbReference>
<keyword evidence="6" id="KW-0503">Monooxygenase</keyword>
<keyword evidence="3 5" id="KW-0479">Metal-binding</keyword>
<keyword evidence="5 6" id="KW-0349">Heme</keyword>
<dbReference type="SUPFAM" id="SSF48264">
    <property type="entry name" value="Cytochrome P450"/>
    <property type="match status" value="1"/>
</dbReference>
<name>A0A9N9BKE5_9GLOM</name>
<dbReference type="PANTHER" id="PTHR24305:SF166">
    <property type="entry name" value="CYTOCHROME P450 12A4, MITOCHONDRIAL-RELATED"/>
    <property type="match status" value="1"/>
</dbReference>
<gene>
    <name evidence="7" type="ORF">AGERDE_LOCUS7565</name>
</gene>
<reference evidence="7" key="1">
    <citation type="submission" date="2021-06" db="EMBL/GenBank/DDBJ databases">
        <authorList>
            <person name="Kallberg Y."/>
            <person name="Tangrot J."/>
            <person name="Rosling A."/>
        </authorList>
    </citation>
    <scope>NUCLEOTIDE SEQUENCE</scope>
    <source>
        <strain evidence="7">MT106</strain>
    </source>
</reference>
<feature type="binding site" description="axial binding residue" evidence="5">
    <location>
        <position position="299"/>
    </location>
    <ligand>
        <name>heme</name>
        <dbReference type="ChEBI" id="CHEBI:30413"/>
    </ligand>
    <ligandPart>
        <name>Fe</name>
        <dbReference type="ChEBI" id="CHEBI:18248"/>
    </ligandPart>
</feature>
<dbReference type="GO" id="GO:0020037">
    <property type="term" value="F:heme binding"/>
    <property type="evidence" value="ECO:0007669"/>
    <property type="project" value="InterPro"/>
</dbReference>
<dbReference type="InterPro" id="IPR002403">
    <property type="entry name" value="Cyt_P450_E_grp-IV"/>
</dbReference>
<dbReference type="EMBL" id="CAJVPL010001402">
    <property type="protein sequence ID" value="CAG8569473.1"/>
    <property type="molecule type" value="Genomic_DNA"/>
</dbReference>
<accession>A0A9N9BKE5</accession>
<dbReference type="Gene3D" id="1.10.630.10">
    <property type="entry name" value="Cytochrome P450"/>
    <property type="match status" value="2"/>
</dbReference>
<dbReference type="GO" id="GO:0016705">
    <property type="term" value="F:oxidoreductase activity, acting on paired donors, with incorporation or reduction of molecular oxygen"/>
    <property type="evidence" value="ECO:0007669"/>
    <property type="project" value="InterPro"/>
</dbReference>
<dbReference type="CDD" id="cd00302">
    <property type="entry name" value="cytochrome_P450"/>
    <property type="match status" value="1"/>
</dbReference>
<evidence type="ECO:0000256" key="6">
    <source>
        <dbReference type="RuleBase" id="RU000461"/>
    </source>
</evidence>
<evidence type="ECO:0000256" key="4">
    <source>
        <dbReference type="ARBA" id="ARBA00023004"/>
    </source>
</evidence>
<dbReference type="InterPro" id="IPR036396">
    <property type="entry name" value="Cyt_P450_sf"/>
</dbReference>
<evidence type="ECO:0000256" key="3">
    <source>
        <dbReference type="ARBA" id="ARBA00022723"/>
    </source>
</evidence>
<keyword evidence="8" id="KW-1185">Reference proteome</keyword>
<dbReference type="InterPro" id="IPR017972">
    <property type="entry name" value="Cyt_P450_CS"/>
</dbReference>